<name>A0A433DAD1_9FUNG</name>
<organism evidence="1 2">
    <name type="scientific">Jimgerdemannia flammicorona</name>
    <dbReference type="NCBI Taxonomy" id="994334"/>
    <lineage>
        <taxon>Eukaryota</taxon>
        <taxon>Fungi</taxon>
        <taxon>Fungi incertae sedis</taxon>
        <taxon>Mucoromycota</taxon>
        <taxon>Mucoromycotina</taxon>
        <taxon>Endogonomycetes</taxon>
        <taxon>Endogonales</taxon>
        <taxon>Endogonaceae</taxon>
        <taxon>Jimgerdemannia</taxon>
    </lineage>
</organism>
<proteinExistence type="predicted"/>
<reference evidence="1 2" key="1">
    <citation type="journal article" date="2018" name="New Phytol.">
        <title>Phylogenomics of Endogonaceae and evolution of mycorrhizas within Mucoromycota.</title>
        <authorList>
            <person name="Chang Y."/>
            <person name="Desiro A."/>
            <person name="Na H."/>
            <person name="Sandor L."/>
            <person name="Lipzen A."/>
            <person name="Clum A."/>
            <person name="Barry K."/>
            <person name="Grigoriev I.V."/>
            <person name="Martin F.M."/>
            <person name="Stajich J.E."/>
            <person name="Smith M.E."/>
            <person name="Bonito G."/>
            <person name="Spatafora J.W."/>
        </authorList>
    </citation>
    <scope>NUCLEOTIDE SEQUENCE [LARGE SCALE GENOMIC DNA]</scope>
    <source>
        <strain evidence="1 2">GMNB39</strain>
    </source>
</reference>
<dbReference type="Proteomes" id="UP000268093">
    <property type="component" value="Unassembled WGS sequence"/>
</dbReference>
<sequence length="720" mass="77585">MSEAIRNKKITETVLYKAEVSKVLRALKTRLALANFKAQKGLENYDLASLETKLFKDSPLISSAPPSIFITRTLEPAPESNIHLNGTRFLLDDDDDDYDEDEQMDEDNFRKCVGAPPGTPKQHLSTPQVRHGLNSPKLSAKRTHTPKKTSSKFNNTSGTGRMASFLSPSTSNFDEWITSPKGTPRSSFTPGEDVRSTPLQRMNLLAGVRTPEHLLAAAAQLELPADALDTNHRHAHHVRADKTPDNFSAHGPTTPRQQIQSPSAFPVHSSSASVADTDAANLLVMLHNSPSPSFMPATSSTLIPPTTGAELTPRVLGPQSLSYGSASASTRPTTLLTSTSTSTAQTTPTQLQQSNNAVAASPNLWRSSSTPPSTIQYGRNNSRHKSSDSPSRHLVEKRRRVAAANNNVIDPQAIQSWFPVVRSPLSREVSVEVDGIESRRSRSVPPSQLGSAKEGALTLALLAATATGKKRKDPDFEIWQDTTDRQEEEEGYHSSRSVGEAECEPKHGRVLSESEIAFRRGLFEDDGDNLGAHHQRDSGVAAVSPSVQLMTGLSPLQPLLQQQTIHDHANHGILLPPQEIDTPNRASVSTTAPATSPTVTSSSPYFAPIPNALYNSAPSNVTVSALSPGRTPLIAPHVSNNGGTVGGDQRRWSYHLDHRPPSPANEARYDDKVVLKVEIDEEPGPHVLEPEVKKDSDGTGLPAGGVGTASRLPSISNLIG</sequence>
<evidence type="ECO:0000313" key="2">
    <source>
        <dbReference type="Proteomes" id="UP000268093"/>
    </source>
</evidence>
<evidence type="ECO:0000313" key="1">
    <source>
        <dbReference type="EMBL" id="RUP47828.1"/>
    </source>
</evidence>
<keyword evidence="2" id="KW-1185">Reference proteome</keyword>
<protein>
    <submittedName>
        <fullName evidence="1">Uncharacterized protein</fullName>
    </submittedName>
</protein>
<gene>
    <name evidence="1" type="ORF">BC936DRAFT_145291</name>
</gene>
<dbReference type="EMBL" id="RBNI01004060">
    <property type="protein sequence ID" value="RUP47828.1"/>
    <property type="molecule type" value="Genomic_DNA"/>
</dbReference>
<comment type="caution">
    <text evidence="1">The sequence shown here is derived from an EMBL/GenBank/DDBJ whole genome shotgun (WGS) entry which is preliminary data.</text>
</comment>
<dbReference type="OrthoDB" id="2281617at2759"/>
<accession>A0A433DAD1</accession>